<dbReference type="RefSeq" id="WP_145200546.1">
    <property type="nucleotide sequence ID" value="NZ_CP036267.1"/>
</dbReference>
<feature type="compositionally biased region" description="Polar residues" evidence="1">
    <location>
        <begin position="139"/>
        <end position="157"/>
    </location>
</feature>
<dbReference type="GO" id="GO:0005829">
    <property type="term" value="C:cytosol"/>
    <property type="evidence" value="ECO:0007669"/>
    <property type="project" value="TreeGrafter"/>
</dbReference>
<dbReference type="Pfam" id="PF13365">
    <property type="entry name" value="Trypsin_2"/>
    <property type="match status" value="1"/>
</dbReference>
<proteinExistence type="predicted"/>
<evidence type="ECO:0000313" key="4">
    <source>
        <dbReference type="EMBL" id="QDT33744.1"/>
    </source>
</evidence>
<gene>
    <name evidence="4" type="ORF">Mal48_29990</name>
</gene>
<dbReference type="PANTHER" id="PTHR45663:SF11">
    <property type="entry name" value="GEO12009P1"/>
    <property type="match status" value="1"/>
</dbReference>
<protein>
    <submittedName>
        <fullName evidence="4">Thioredoxin-like protein</fullName>
    </submittedName>
</protein>
<dbReference type="KEGG" id="tpol:Mal48_29990"/>
<evidence type="ECO:0000256" key="2">
    <source>
        <dbReference type="SAM" id="SignalP"/>
    </source>
</evidence>
<dbReference type="SUPFAM" id="SSF50494">
    <property type="entry name" value="Trypsin-like serine proteases"/>
    <property type="match status" value="1"/>
</dbReference>
<dbReference type="GO" id="GO:0015035">
    <property type="term" value="F:protein-disulfide reductase activity"/>
    <property type="evidence" value="ECO:0007669"/>
    <property type="project" value="TreeGrafter"/>
</dbReference>
<dbReference type="OrthoDB" id="8560253at2"/>
<feature type="chain" id="PRO_5021794242" evidence="2">
    <location>
        <begin position="24"/>
        <end position="572"/>
    </location>
</feature>
<dbReference type="Pfam" id="PF00085">
    <property type="entry name" value="Thioredoxin"/>
    <property type="match status" value="1"/>
</dbReference>
<organism evidence="4 5">
    <name type="scientific">Thalassoglobus polymorphus</name>
    <dbReference type="NCBI Taxonomy" id="2527994"/>
    <lineage>
        <taxon>Bacteria</taxon>
        <taxon>Pseudomonadati</taxon>
        <taxon>Planctomycetota</taxon>
        <taxon>Planctomycetia</taxon>
        <taxon>Planctomycetales</taxon>
        <taxon>Planctomycetaceae</taxon>
        <taxon>Thalassoglobus</taxon>
    </lineage>
</organism>
<evidence type="ECO:0000313" key="5">
    <source>
        <dbReference type="Proteomes" id="UP000315724"/>
    </source>
</evidence>
<feature type="signal peptide" evidence="2">
    <location>
        <begin position="1"/>
        <end position="23"/>
    </location>
</feature>
<dbReference type="PANTHER" id="PTHR45663">
    <property type="entry name" value="GEO12009P1"/>
    <property type="match status" value="1"/>
</dbReference>
<sequence precursor="true">MTRSLASCIAFVASAFAASFSFAADPDNIVYDFSAVWCGPCQQMAPLVARLEREGLPIRKVDFDKEKELASKFNITSLPTFVLVVDGKEAHRQSGAMTETDLRRLVAKVPKASGPSIAQGDGVPNVSLGNPGPMPEASPGTNAAENRAQGQASTGSQLKEMFSLGRNSSKSDENTYRGNDTSLGEATPNQNIANHSADPMDSSVRIRVIIDGKINLGSGTIIHSQEGIAKILTCAHIFRGFNDEAKIEVDLQINNQKQTHIARLENFNEEADLGLISVSTSKPLPVALIAKASRAPVAGEPVVGIGCSAGDDPTREQIRVTQIDKYLGPHNIECTGLPVRGRSGGGLFNSEGEVVGVCIAADKEGNRGLYSGLLAVHSLLEGNQLAFLYQEQPAVPAMPAKEIAVPEPAAAASAFPIASHEPAPSSPPGSGNQSGLVGSTPVDPVAPRVPVDLKTGGAEVVVIIRDPAHPEQQNRVVIIHDASSKFMTYLDGELEGPQDGHGLMSQYTPIRPVARQLRAQNVNNTQLANAQSETPANSQNRLLRSKSLQQTSFSTPLVPRRYVRSTGGSLVK</sequence>
<feature type="region of interest" description="Disordered" evidence="1">
    <location>
        <begin position="112"/>
        <end position="198"/>
    </location>
</feature>
<dbReference type="CDD" id="cd02947">
    <property type="entry name" value="TRX_family"/>
    <property type="match status" value="1"/>
</dbReference>
<dbReference type="InterPro" id="IPR036249">
    <property type="entry name" value="Thioredoxin-like_sf"/>
</dbReference>
<dbReference type="PROSITE" id="PS51352">
    <property type="entry name" value="THIOREDOXIN_2"/>
    <property type="match status" value="1"/>
</dbReference>
<dbReference type="GO" id="GO:0045454">
    <property type="term" value="P:cell redox homeostasis"/>
    <property type="evidence" value="ECO:0007669"/>
    <property type="project" value="TreeGrafter"/>
</dbReference>
<feature type="region of interest" description="Disordered" evidence="1">
    <location>
        <begin position="528"/>
        <end position="550"/>
    </location>
</feature>
<dbReference type="Proteomes" id="UP000315724">
    <property type="component" value="Chromosome"/>
</dbReference>
<dbReference type="Gene3D" id="3.40.30.10">
    <property type="entry name" value="Glutaredoxin"/>
    <property type="match status" value="1"/>
</dbReference>
<keyword evidence="5" id="KW-1185">Reference proteome</keyword>
<dbReference type="InterPro" id="IPR013766">
    <property type="entry name" value="Thioredoxin_domain"/>
</dbReference>
<evidence type="ECO:0000259" key="3">
    <source>
        <dbReference type="PROSITE" id="PS51352"/>
    </source>
</evidence>
<dbReference type="Gene3D" id="2.40.10.120">
    <property type="match status" value="1"/>
</dbReference>
<accession>A0A517QQ61</accession>
<feature type="region of interest" description="Disordered" evidence="1">
    <location>
        <begin position="418"/>
        <end position="450"/>
    </location>
</feature>
<name>A0A517QQ61_9PLAN</name>
<feature type="domain" description="Thioredoxin" evidence="3">
    <location>
        <begin position="2"/>
        <end position="111"/>
    </location>
</feature>
<keyword evidence="2" id="KW-0732">Signal</keyword>
<reference evidence="4 5" key="1">
    <citation type="submission" date="2019-02" db="EMBL/GenBank/DDBJ databases">
        <title>Deep-cultivation of Planctomycetes and their phenomic and genomic characterization uncovers novel biology.</title>
        <authorList>
            <person name="Wiegand S."/>
            <person name="Jogler M."/>
            <person name="Boedeker C."/>
            <person name="Pinto D."/>
            <person name="Vollmers J."/>
            <person name="Rivas-Marin E."/>
            <person name="Kohn T."/>
            <person name="Peeters S.H."/>
            <person name="Heuer A."/>
            <person name="Rast P."/>
            <person name="Oberbeckmann S."/>
            <person name="Bunk B."/>
            <person name="Jeske O."/>
            <person name="Meyerdierks A."/>
            <person name="Storesund J.E."/>
            <person name="Kallscheuer N."/>
            <person name="Luecker S."/>
            <person name="Lage O.M."/>
            <person name="Pohl T."/>
            <person name="Merkel B.J."/>
            <person name="Hornburger P."/>
            <person name="Mueller R.-W."/>
            <person name="Bruemmer F."/>
            <person name="Labrenz M."/>
            <person name="Spormann A.M."/>
            <person name="Op den Camp H."/>
            <person name="Overmann J."/>
            <person name="Amann R."/>
            <person name="Jetten M.S.M."/>
            <person name="Mascher T."/>
            <person name="Medema M.H."/>
            <person name="Devos D.P."/>
            <person name="Kaster A.-K."/>
            <person name="Ovreas L."/>
            <person name="Rohde M."/>
            <person name="Galperin M.Y."/>
            <person name="Jogler C."/>
        </authorList>
    </citation>
    <scope>NUCLEOTIDE SEQUENCE [LARGE SCALE GENOMIC DNA]</scope>
    <source>
        <strain evidence="4 5">Mal48</strain>
    </source>
</reference>
<dbReference type="AlphaFoldDB" id="A0A517QQ61"/>
<feature type="compositionally biased region" description="Polar residues" evidence="1">
    <location>
        <begin position="176"/>
        <end position="194"/>
    </location>
</feature>
<dbReference type="InterPro" id="IPR009003">
    <property type="entry name" value="Peptidase_S1_PA"/>
</dbReference>
<dbReference type="EMBL" id="CP036267">
    <property type="protein sequence ID" value="QDT33744.1"/>
    <property type="molecule type" value="Genomic_DNA"/>
</dbReference>
<dbReference type="SUPFAM" id="SSF52833">
    <property type="entry name" value="Thioredoxin-like"/>
    <property type="match status" value="1"/>
</dbReference>
<evidence type="ECO:0000256" key="1">
    <source>
        <dbReference type="SAM" id="MobiDB-lite"/>
    </source>
</evidence>